<evidence type="ECO:0000256" key="7">
    <source>
        <dbReference type="SAM" id="MobiDB-lite"/>
    </source>
</evidence>
<dbReference type="Pfam" id="PF01412">
    <property type="entry name" value="ArfGap"/>
    <property type="match status" value="1"/>
</dbReference>
<dbReference type="Gene3D" id="1.25.40.20">
    <property type="entry name" value="Ankyrin repeat-containing domain"/>
    <property type="match status" value="1"/>
</dbReference>
<comment type="caution">
    <text evidence="10">The sequence shown here is derived from an EMBL/GenBank/DDBJ whole genome shotgun (WGS) entry which is preliminary data.</text>
</comment>
<keyword evidence="4" id="KW-0862">Zinc</keyword>
<dbReference type="PANTHER" id="PTHR23180">
    <property type="entry name" value="CENTAURIN/ARF"/>
    <property type="match status" value="1"/>
</dbReference>
<organism evidence="10 11">
    <name type="scientific">Nannochloropsis salina CCMP1776</name>
    <dbReference type="NCBI Taxonomy" id="1027361"/>
    <lineage>
        <taxon>Eukaryota</taxon>
        <taxon>Sar</taxon>
        <taxon>Stramenopiles</taxon>
        <taxon>Ochrophyta</taxon>
        <taxon>Eustigmatophyceae</taxon>
        <taxon>Eustigmatales</taxon>
        <taxon>Monodopsidaceae</taxon>
        <taxon>Microchloropsis</taxon>
        <taxon>Microchloropsis salina</taxon>
    </lineage>
</organism>
<dbReference type="PROSITE" id="PS50115">
    <property type="entry name" value="ARFGAP"/>
    <property type="match status" value="1"/>
</dbReference>
<sequence>MWAAFGRRIASKQAGGEERNDGDFGEEARAQELDFEEGGAALRIDLIADLQKTLEVKDSEIQQLKLRLASYEILLKGQALPCPVSSECPVSSKWSIPQEEEHSESQQRLQYELQSLSGERPRHLPLEACHQERRTARKPAPVQLSAQDGICGEAAVQLPSPSQPWPRQLPEGTCAVDASTASQAAPLLSPDHLVTSSVSIGEYHAINFTTLPLLSAAHKSRCRVVSRPTGSQNGQTPSTAQSGPTGSIHAEEAPASSSSAPQHEVNTASIRRRYTALEKGPGSKPDLLFQNPDLFFQSTVVLEYEEDSPSFRRKLQALDENVEGMRKHLQRLVDIVQKYIEAGVAFSAVGRIFASELMHLQEGKASGKSGTGGGSGNGGGNGGLSQQGGGESWFSRLGDLAPALVRFGETIDEVQSYNDAVLFSLESTFLAPMREFVKRELKEVKSLKDAVGRAYEDYVAHLQRHLQQLRRGTDPEVLRARTQDLIGVRRRYELGRIDLVNTLNQLETKKKFQLVERVLCALYAYLGYFHQGHEALAAIEPSMRDLQCQLSLSRRQFSKRARITEAKRMQLELLLSASMATVPKIKAQLAMDDWIPCNGAATGVARPEPGRPLVFSTAEADKQIQSGACERIDKAEGGADAYPRTDQPPNHLYDDLPSSPLDLCTSSSSSLSLSPHSSPSPPGEPTVPPSPSTPMNGHPREVPVNDGQPSLDSLTPGSRTAATIDGGHWSSDARGGAHCSFSCLKQGYLWKRSNNVRKDWKRRFFYIRNGKLSYQCEDDPIGPPRAEICDLLISTVRECSRDTDTRFTFEILSPGKRPYMLQAESEMEFQEWIKALRSSTESLLVTGAGGDRNTSYTSLSSAESGTSAAGSTTESYSTFAGPMDAGRAAILSEATASFVARVREANPVCADCQRPEPDWASVSFGTVMCIECSGIHRSLGVHVSKVRSLLLDAWPRSLREVMEAIGNLRANQVWEAQVPCDLEKPGVEAPREVREAWIRDKYVRKAFLGQSRRTEKEAEGVKGQEEPNAVLYAAAIQGDLAKMGWALAHGADVNFANGKERRRTPVHAVCQRGQSLAALEFLVLNGGAVDVVDDDDLSPLDLAMNGVPVARGGGESSEAEGVRRQLQLQQQNQLSITSSTAMPLVSYLLSKLELKGS</sequence>
<feature type="compositionally biased region" description="Polar residues" evidence="7">
    <location>
        <begin position="228"/>
        <end position="245"/>
    </location>
</feature>
<dbReference type="InterPro" id="IPR001849">
    <property type="entry name" value="PH_domain"/>
</dbReference>
<evidence type="ECO:0000313" key="11">
    <source>
        <dbReference type="Proteomes" id="UP000355283"/>
    </source>
</evidence>
<evidence type="ECO:0000256" key="2">
    <source>
        <dbReference type="ARBA" id="ARBA00022723"/>
    </source>
</evidence>
<dbReference type="SUPFAM" id="SSF103657">
    <property type="entry name" value="BAR/IMD domain-like"/>
    <property type="match status" value="1"/>
</dbReference>
<dbReference type="PANTHER" id="PTHR23180:SF160">
    <property type="entry name" value="ADP-RIBOSYLATION FACTOR GTPASE-ACTIVATING PROTEIN EFFECTOR PROTEIN 1"/>
    <property type="match status" value="1"/>
</dbReference>
<keyword evidence="2" id="KW-0479">Metal-binding</keyword>
<evidence type="ECO:0000256" key="1">
    <source>
        <dbReference type="ARBA" id="ARBA00022468"/>
    </source>
</evidence>
<evidence type="ECO:0000256" key="4">
    <source>
        <dbReference type="ARBA" id="ARBA00022833"/>
    </source>
</evidence>
<dbReference type="CDD" id="cd13250">
    <property type="entry name" value="PH_ACAP"/>
    <property type="match status" value="1"/>
</dbReference>
<feature type="compositionally biased region" description="Polar residues" evidence="7">
    <location>
        <begin position="707"/>
        <end position="721"/>
    </location>
</feature>
<keyword evidence="3 5" id="KW-0863">Zinc-finger</keyword>
<dbReference type="SUPFAM" id="SSF50729">
    <property type="entry name" value="PH domain-like"/>
    <property type="match status" value="1"/>
</dbReference>
<dbReference type="SUPFAM" id="SSF48403">
    <property type="entry name" value="Ankyrin repeat"/>
    <property type="match status" value="1"/>
</dbReference>
<dbReference type="SMART" id="SM00233">
    <property type="entry name" value="PH"/>
    <property type="match status" value="1"/>
</dbReference>
<dbReference type="PRINTS" id="PR00405">
    <property type="entry name" value="REVINTRACTNG"/>
</dbReference>
<dbReference type="CDD" id="cd07307">
    <property type="entry name" value="BAR"/>
    <property type="match status" value="1"/>
</dbReference>
<dbReference type="GO" id="GO:0005737">
    <property type="term" value="C:cytoplasm"/>
    <property type="evidence" value="ECO:0007669"/>
    <property type="project" value="InterPro"/>
</dbReference>
<dbReference type="OrthoDB" id="1638493at2759"/>
<dbReference type="Gene3D" id="2.30.29.30">
    <property type="entry name" value="Pleckstrin-homology domain (PH domain)/Phosphotyrosine-binding domain (PTB)"/>
    <property type="match status" value="1"/>
</dbReference>
<dbReference type="CDD" id="cd08204">
    <property type="entry name" value="ArfGap"/>
    <property type="match status" value="1"/>
</dbReference>
<dbReference type="SUPFAM" id="SSF57863">
    <property type="entry name" value="ArfGap/RecO-like zinc finger"/>
    <property type="match status" value="1"/>
</dbReference>
<feature type="region of interest" description="Disordered" evidence="7">
    <location>
        <begin position="855"/>
        <end position="875"/>
    </location>
</feature>
<dbReference type="Proteomes" id="UP000355283">
    <property type="component" value="Unassembled WGS sequence"/>
</dbReference>
<dbReference type="InterPro" id="IPR027267">
    <property type="entry name" value="AH/BAR_dom_sf"/>
</dbReference>
<dbReference type="Gene3D" id="1.20.1270.60">
    <property type="entry name" value="Arfaptin homology (AH) domain/BAR domain"/>
    <property type="match status" value="1"/>
</dbReference>
<dbReference type="InterPro" id="IPR038508">
    <property type="entry name" value="ArfGAP_dom_sf"/>
</dbReference>
<feature type="compositionally biased region" description="Basic and acidic residues" evidence="7">
    <location>
        <begin position="15"/>
        <end position="27"/>
    </location>
</feature>
<gene>
    <name evidence="10" type="ORF">NSK_006733</name>
</gene>
<feature type="domain" description="Arf-GAP" evidence="9">
    <location>
        <begin position="896"/>
        <end position="1018"/>
    </location>
</feature>
<dbReference type="AlphaFoldDB" id="A0A4D9CVE4"/>
<dbReference type="InterPro" id="IPR004148">
    <property type="entry name" value="BAR_dom"/>
</dbReference>
<evidence type="ECO:0000256" key="3">
    <source>
        <dbReference type="ARBA" id="ARBA00022771"/>
    </source>
</evidence>
<feature type="region of interest" description="Disordered" evidence="7">
    <location>
        <begin position="1"/>
        <end position="27"/>
    </location>
</feature>
<dbReference type="SMART" id="SM00105">
    <property type="entry name" value="ArfGap"/>
    <property type="match status" value="1"/>
</dbReference>
<reference evidence="10 11" key="1">
    <citation type="submission" date="2019-01" db="EMBL/GenBank/DDBJ databases">
        <title>Nuclear Genome Assembly of the Microalgal Biofuel strain Nannochloropsis salina CCMP1776.</title>
        <authorList>
            <person name="Hovde B."/>
        </authorList>
    </citation>
    <scope>NUCLEOTIDE SEQUENCE [LARGE SCALE GENOMIC DNA]</scope>
    <source>
        <strain evidence="10 11">CCMP1776</strain>
    </source>
</reference>
<dbReference type="InterPro" id="IPR036770">
    <property type="entry name" value="Ankyrin_rpt-contain_sf"/>
</dbReference>
<feature type="compositionally biased region" description="Gly residues" evidence="7">
    <location>
        <begin position="369"/>
        <end position="388"/>
    </location>
</feature>
<keyword evidence="1" id="KW-0343">GTPase activation</keyword>
<feature type="compositionally biased region" description="Low complexity" evidence="7">
    <location>
        <begin position="655"/>
        <end position="677"/>
    </location>
</feature>
<proteinExistence type="predicted"/>
<dbReference type="PROSITE" id="PS50003">
    <property type="entry name" value="PH_DOMAIN"/>
    <property type="match status" value="1"/>
</dbReference>
<keyword evidence="11" id="KW-1185">Reference proteome</keyword>
<dbReference type="InterPro" id="IPR045258">
    <property type="entry name" value="ACAP1/2/3-like"/>
</dbReference>
<accession>A0A4D9CVE4</accession>
<dbReference type="Pfam" id="PF00169">
    <property type="entry name" value="PH"/>
    <property type="match status" value="1"/>
</dbReference>
<dbReference type="InterPro" id="IPR011993">
    <property type="entry name" value="PH-like_dom_sf"/>
</dbReference>
<dbReference type="EMBL" id="SDOX01000121">
    <property type="protein sequence ID" value="TFJ82067.1"/>
    <property type="molecule type" value="Genomic_DNA"/>
</dbReference>
<evidence type="ECO:0000259" key="8">
    <source>
        <dbReference type="PROSITE" id="PS50003"/>
    </source>
</evidence>
<feature type="coiled-coil region" evidence="6">
    <location>
        <begin position="47"/>
        <end position="74"/>
    </location>
</feature>
<dbReference type="GO" id="GO:0005096">
    <property type="term" value="F:GTPase activator activity"/>
    <property type="evidence" value="ECO:0007669"/>
    <property type="project" value="UniProtKB-KW"/>
</dbReference>
<evidence type="ECO:0000313" key="10">
    <source>
        <dbReference type="EMBL" id="TFJ82067.1"/>
    </source>
</evidence>
<protein>
    <submittedName>
        <fullName evidence="10">Uncharacterized protein</fullName>
    </submittedName>
</protein>
<feature type="compositionally biased region" description="Pro residues" evidence="7">
    <location>
        <begin position="678"/>
        <end position="692"/>
    </location>
</feature>
<dbReference type="Pfam" id="PF16746">
    <property type="entry name" value="BAR_3"/>
    <property type="match status" value="1"/>
</dbReference>
<keyword evidence="6" id="KW-0175">Coiled coil</keyword>
<evidence type="ECO:0000256" key="6">
    <source>
        <dbReference type="SAM" id="Coils"/>
    </source>
</evidence>
<feature type="domain" description="PH" evidence="8">
    <location>
        <begin position="742"/>
        <end position="841"/>
    </location>
</feature>
<dbReference type="Gene3D" id="1.10.220.150">
    <property type="entry name" value="Arf GTPase activating protein"/>
    <property type="match status" value="1"/>
</dbReference>
<dbReference type="GO" id="GO:0008270">
    <property type="term" value="F:zinc ion binding"/>
    <property type="evidence" value="ECO:0007669"/>
    <property type="project" value="UniProtKB-KW"/>
</dbReference>
<evidence type="ECO:0000256" key="5">
    <source>
        <dbReference type="PROSITE-ProRule" id="PRU00288"/>
    </source>
</evidence>
<feature type="region of interest" description="Disordered" evidence="7">
    <location>
        <begin position="224"/>
        <end position="266"/>
    </location>
</feature>
<feature type="region of interest" description="Disordered" evidence="7">
    <location>
        <begin position="638"/>
        <end position="729"/>
    </location>
</feature>
<name>A0A4D9CVE4_9STRA</name>
<evidence type="ECO:0000259" key="9">
    <source>
        <dbReference type="PROSITE" id="PS50115"/>
    </source>
</evidence>
<dbReference type="FunFam" id="1.10.220.150:FF:000009">
    <property type="entry name" value="stromal membrane-associated protein 1 isoform X1"/>
    <property type="match status" value="1"/>
</dbReference>
<dbReference type="InterPro" id="IPR001164">
    <property type="entry name" value="ArfGAP_dom"/>
</dbReference>
<dbReference type="InterPro" id="IPR037278">
    <property type="entry name" value="ARFGAP/RecO"/>
</dbReference>
<feature type="region of interest" description="Disordered" evidence="7">
    <location>
        <begin position="364"/>
        <end position="388"/>
    </location>
</feature>